<evidence type="ECO:0000313" key="6">
    <source>
        <dbReference type="Proteomes" id="UP000007879"/>
    </source>
</evidence>
<sequence>MAALQTSQQGRPPRPTVICLTWNEGRCAFPLGQCWQKHACATCGSSLHPARDSKDTPPDSRPGSPYSYFGLDGFGGRPLYLSKGHGGSLIGSMLSLAPISDPSSSGSFPINVSLLTSLLSSYPDQRLAAYIITGVRAGFLIGLSGDVSVRSSSRNHPSCRNMPSVVGDHISAEQAVGRICGPWPCSASLHTSPVGLVPKGHDGLAWRMMVDLSFPRVSSVNDAILSDFCSLSFPSVDDAVDFVLALGRSTQMVKLDLKNVYRILPIHPGDRQFLGICWEGRVFIDHCLPFGLCSAPKIFTAFADALAWILYHHGVHHIMHYLDDFMFFGAPGSGEASSALRLALGLLADLGIPVSLPKLEGPSTSVTFLGIVIDSERMELRLPQEKVNRVRAMVSRWLGKRSCRRSELESLLGHLSHAAVVVRPGRIFLRHLFSLLAKVHVRHYFIHLDVVAKADLAWWDCFLQSWHGAAFVLPGNSPVMHVHSDASGSFGCGAVSANGRWLQVSWPDSWADLSIAVKEMAPIVLAAATWGRSWHRCNVLFHCDNAAVVSVIQRRSAKDPVLLHLLRCLYFYAARFQFSYSAHHLPGVANVAADALSRFSFGGVPRGTRPTAVAASGLGLSALDQAVQSYLLTALSPGTIRSYRTAVSCYLSFCHRFGVCSPFPVSESLLSLFVSDLASRGLSYGSIRVYLSGVRFAQVIQGFPDLAVSSLPRLDYVLRGIRRSVPSRSRRQRLPITPEILRLLFQAWSRQPVTFDAVLFWAACCVGFFGFLRSGEFTCPSRGAFTDSMLSFGDVSVDSHSSPTYISLLLRQSKTDVFGAGVRIYLGRVDGPICPVKSLLSYLAIRGSQSGPLFQFKDGSPLSRRRLVGAVREALALTGLDVSRFNGHSFRIGAATTAAACGIEDSLIQTLGRWKSSAFTRYIRTPRSTLVRVSQTLLSC</sequence>
<dbReference type="GO" id="GO:0006310">
    <property type="term" value="P:DNA recombination"/>
    <property type="evidence" value="ECO:0007669"/>
    <property type="project" value="UniProtKB-KW"/>
</dbReference>
<dbReference type="Gene3D" id="1.10.150.130">
    <property type="match status" value="1"/>
</dbReference>
<dbReference type="GeneID" id="105314544"/>
<evidence type="ECO:0000259" key="3">
    <source>
        <dbReference type="PROSITE" id="PS50878"/>
    </source>
</evidence>
<dbReference type="SUPFAM" id="SSF56672">
    <property type="entry name" value="DNA/RNA polymerases"/>
    <property type="match status" value="1"/>
</dbReference>
<protein>
    <recommendedName>
        <fullName evidence="7">Reverse transcriptase domain-containing protein</fullName>
    </recommendedName>
</protein>
<dbReference type="PANTHER" id="PTHR33050">
    <property type="entry name" value="REVERSE TRANSCRIPTASE DOMAIN-CONTAINING PROTEIN"/>
    <property type="match status" value="1"/>
</dbReference>
<evidence type="ECO:0008006" key="7">
    <source>
        <dbReference type="Google" id="ProtNLM"/>
    </source>
</evidence>
<dbReference type="PROSITE" id="PS51900">
    <property type="entry name" value="CB"/>
    <property type="match status" value="1"/>
</dbReference>
<dbReference type="InterPro" id="IPR044068">
    <property type="entry name" value="CB"/>
</dbReference>
<dbReference type="InterPro" id="IPR052055">
    <property type="entry name" value="Hepadnavirus_pol/RT"/>
</dbReference>
<evidence type="ECO:0000259" key="4">
    <source>
        <dbReference type="PROSITE" id="PS51900"/>
    </source>
</evidence>
<organism evidence="5 6">
    <name type="scientific">Amphimedon queenslandica</name>
    <name type="common">Sponge</name>
    <dbReference type="NCBI Taxonomy" id="400682"/>
    <lineage>
        <taxon>Eukaryota</taxon>
        <taxon>Metazoa</taxon>
        <taxon>Porifera</taxon>
        <taxon>Demospongiae</taxon>
        <taxon>Heteroscleromorpha</taxon>
        <taxon>Haplosclerida</taxon>
        <taxon>Niphatidae</taxon>
        <taxon>Amphimedon</taxon>
    </lineage>
</organism>
<dbReference type="PROSITE" id="PS50878">
    <property type="entry name" value="RT_POL"/>
    <property type="match status" value="1"/>
</dbReference>
<proteinExistence type="predicted"/>
<dbReference type="Gene3D" id="3.30.70.270">
    <property type="match status" value="1"/>
</dbReference>
<accession>A0AAN0IRE2</accession>
<dbReference type="CDD" id="cd03714">
    <property type="entry name" value="RT_DIRS1"/>
    <property type="match status" value="1"/>
</dbReference>
<dbReference type="Gene3D" id="3.10.10.10">
    <property type="entry name" value="HIV Type 1 Reverse Transcriptase, subunit A, domain 1"/>
    <property type="match status" value="1"/>
</dbReference>
<keyword evidence="1" id="KW-0238">DNA-binding</keyword>
<dbReference type="CDD" id="cd09275">
    <property type="entry name" value="RNase_HI_RT_DIRS1"/>
    <property type="match status" value="1"/>
</dbReference>
<dbReference type="PANTHER" id="PTHR33050:SF8">
    <property type="entry name" value="REVERSE TRANSCRIPTASE DOMAIN-CONTAINING PROTEIN"/>
    <property type="match status" value="1"/>
</dbReference>
<dbReference type="Proteomes" id="UP000007879">
    <property type="component" value="Unassembled WGS sequence"/>
</dbReference>
<feature type="domain" description="Core-binding (CB)" evidence="4">
    <location>
        <begin position="621"/>
        <end position="702"/>
    </location>
</feature>
<dbReference type="InterPro" id="IPR011010">
    <property type="entry name" value="DNA_brk_join_enz"/>
</dbReference>
<dbReference type="Pfam" id="PF00078">
    <property type="entry name" value="RVT_1"/>
    <property type="match status" value="1"/>
</dbReference>
<keyword evidence="2" id="KW-0233">DNA recombination</keyword>
<dbReference type="SUPFAM" id="SSF47823">
    <property type="entry name" value="lambda integrase-like, N-terminal domain"/>
    <property type="match status" value="1"/>
</dbReference>
<reference evidence="5" key="2">
    <citation type="submission" date="2024-06" db="UniProtKB">
        <authorList>
            <consortium name="EnsemblMetazoa"/>
        </authorList>
    </citation>
    <scope>IDENTIFICATION</scope>
</reference>
<keyword evidence="6" id="KW-1185">Reference proteome</keyword>
<evidence type="ECO:0000256" key="1">
    <source>
        <dbReference type="ARBA" id="ARBA00023125"/>
    </source>
</evidence>
<dbReference type="InterPro" id="IPR043502">
    <property type="entry name" value="DNA/RNA_pol_sf"/>
</dbReference>
<dbReference type="InterPro" id="IPR013762">
    <property type="entry name" value="Integrase-like_cat_sf"/>
</dbReference>
<name>A0AAN0IRE2_AMPQE</name>
<dbReference type="InterPro" id="IPR043128">
    <property type="entry name" value="Rev_trsase/Diguanyl_cyclase"/>
</dbReference>
<dbReference type="Gene3D" id="1.10.443.10">
    <property type="entry name" value="Intergrase catalytic core"/>
    <property type="match status" value="1"/>
</dbReference>
<dbReference type="InterPro" id="IPR010998">
    <property type="entry name" value="Integrase_recombinase_N"/>
</dbReference>
<dbReference type="RefSeq" id="XP_011407088.1">
    <property type="nucleotide sequence ID" value="XM_011408786.1"/>
</dbReference>
<evidence type="ECO:0000313" key="5">
    <source>
        <dbReference type="EnsemblMetazoa" id="XP_011407088.1"/>
    </source>
</evidence>
<evidence type="ECO:0000256" key="2">
    <source>
        <dbReference type="ARBA" id="ARBA00023172"/>
    </source>
</evidence>
<dbReference type="SUPFAM" id="SSF56349">
    <property type="entry name" value="DNA breaking-rejoining enzymes"/>
    <property type="match status" value="1"/>
</dbReference>
<dbReference type="InterPro" id="IPR000477">
    <property type="entry name" value="RT_dom"/>
</dbReference>
<reference evidence="6" key="1">
    <citation type="journal article" date="2010" name="Nature">
        <title>The Amphimedon queenslandica genome and the evolution of animal complexity.</title>
        <authorList>
            <person name="Srivastava M."/>
            <person name="Simakov O."/>
            <person name="Chapman J."/>
            <person name="Fahey B."/>
            <person name="Gauthier M.E."/>
            <person name="Mitros T."/>
            <person name="Richards G.S."/>
            <person name="Conaco C."/>
            <person name="Dacre M."/>
            <person name="Hellsten U."/>
            <person name="Larroux C."/>
            <person name="Putnam N.H."/>
            <person name="Stanke M."/>
            <person name="Adamska M."/>
            <person name="Darling A."/>
            <person name="Degnan S.M."/>
            <person name="Oakley T.H."/>
            <person name="Plachetzki D.C."/>
            <person name="Zhai Y."/>
            <person name="Adamski M."/>
            <person name="Calcino A."/>
            <person name="Cummins S.F."/>
            <person name="Goodstein D.M."/>
            <person name="Harris C."/>
            <person name="Jackson D.J."/>
            <person name="Leys S.P."/>
            <person name="Shu S."/>
            <person name="Woodcroft B.J."/>
            <person name="Vervoort M."/>
            <person name="Kosik K.S."/>
            <person name="Manning G."/>
            <person name="Degnan B.M."/>
            <person name="Rokhsar D.S."/>
        </authorList>
    </citation>
    <scope>NUCLEOTIDE SEQUENCE [LARGE SCALE GENOMIC DNA]</scope>
</reference>
<feature type="domain" description="Reverse transcriptase" evidence="3">
    <location>
        <begin position="178"/>
        <end position="373"/>
    </location>
</feature>
<dbReference type="EnsemblMetazoa" id="XM_011408786.1">
    <property type="protein sequence ID" value="XP_011407088.1"/>
    <property type="gene ID" value="LOC105314544"/>
</dbReference>
<dbReference type="GO" id="GO:0003677">
    <property type="term" value="F:DNA binding"/>
    <property type="evidence" value="ECO:0007669"/>
    <property type="project" value="UniProtKB-KW"/>
</dbReference>
<dbReference type="KEGG" id="aqu:105314544"/>
<dbReference type="GO" id="GO:0015074">
    <property type="term" value="P:DNA integration"/>
    <property type="evidence" value="ECO:0007669"/>
    <property type="project" value="InterPro"/>
</dbReference>
<dbReference type="AlphaFoldDB" id="A0AAN0IRE2"/>